<feature type="region of interest" description="Disordered" evidence="1">
    <location>
        <begin position="773"/>
        <end position="802"/>
    </location>
</feature>
<gene>
    <name evidence="2" type="ORF">OUZ56_032359</name>
</gene>
<sequence>MVALSASRRPPPRWSLTPLEFEVLFQDLRRLPAPRHARRARRPRRRRGLHPLHLRRRIKGEIDLRAADLQVPFGQVHVPFEARRPCGDVDLAAVGFEADRLPADRFQPGPDALQRPFEEGKWRLCERFGDLRFGIGGDRRSRLDVGEAGEAEMPGVPRVTEQADKAQRNRARERQNLEFRRGFMKVPSASARGAQRGRQAHPGRRDERRIAGERWNFGAIEEAFQDGGQRRNQVGKCPFFPIILKCSVRRGAIGGERGDLSTPGVDVSGDGAGQNGRKFRRLTGEFPSDATAPLLRRLTGGRLGLFGGSAGTERLGKTGDQRRRAPAECTLFHARAVGYEHLVEEPFYCGKAARCERLFVAASQACFQRFSCGKRQRLTHRRHAAFGERRRDLREDAREIVGVQPVGFIHKCLHGEAGGARFGEHGALGRFARLAGVEDEEQEIGLVKGVARSGGVAGIGGVKARGIQDFQARERRQRHEDVDTGDRAIGQALERSAEDVRCDEAWRWHGAVLRRVEGDARKRVGGVLDVVERRRRRQDAGRGDLGTDQRIDKRALSRVELAHDRDAHRAAALLGDVGEGGERRKFSGVPREAVEAREEAVPGDGLFANASGAGEEREALPATGGHEGGDRCRRPRTRKGRRWQAIEGVQRRRSGFGVGGRLRARGEERLAVGDPGGAVCELRQGDGEGLRIAIFEGRFGEGEGGARLVAEGGGDEGGASPIPIAGSARKRSTKPRQIPLTDAIDGGPDPRPLLFGGGHVGEGAAQRFARPWRVEQEGTNERDKRVGVPEGGERAPPGERHPAVEGIDFRAAEELFRLFRAPPKEGRFGASHDHRRGGVGSEAIDPEIGARAIPLAQIEVGKGEEGVAAEGDRRVGEREYREPRLAHFFDGGACDFAGFSEARPHIGPLGEALGKRFEGRQKFRVEAAEGARIGQEGEAEGAIRHPREDEVGGGAGPERIAGGERFFPVANGRLRASEHEFDAVKEASERCNQAHGLCLSRFARRPNDRAASRAALPASSTGPSPAPAPRRGSALSRAPAAPPKAPASPRSPPPPPLQTPLRGLPAAS</sequence>
<dbReference type="Proteomes" id="UP001234178">
    <property type="component" value="Unassembled WGS sequence"/>
</dbReference>
<keyword evidence="3" id="KW-1185">Reference proteome</keyword>
<feature type="region of interest" description="Disordered" evidence="1">
    <location>
        <begin position="935"/>
        <end position="962"/>
    </location>
</feature>
<evidence type="ECO:0000256" key="1">
    <source>
        <dbReference type="SAM" id="MobiDB-lite"/>
    </source>
</evidence>
<proteinExistence type="predicted"/>
<feature type="compositionally biased region" description="Low complexity" evidence="1">
    <location>
        <begin position="1059"/>
        <end position="1068"/>
    </location>
</feature>
<name>A0ABR0B8N9_9CRUS</name>
<evidence type="ECO:0000313" key="2">
    <source>
        <dbReference type="EMBL" id="KAK4044953.1"/>
    </source>
</evidence>
<dbReference type="EMBL" id="JAOYFB010000041">
    <property type="protein sequence ID" value="KAK4044953.1"/>
    <property type="molecule type" value="Genomic_DNA"/>
</dbReference>
<accession>A0ABR0B8N9</accession>
<feature type="region of interest" description="Disordered" evidence="1">
    <location>
        <begin position="146"/>
        <end position="211"/>
    </location>
</feature>
<feature type="compositionally biased region" description="Pro residues" evidence="1">
    <location>
        <begin position="1040"/>
        <end position="1058"/>
    </location>
</feature>
<feature type="region of interest" description="Disordered" evidence="1">
    <location>
        <begin position="712"/>
        <end position="750"/>
    </location>
</feature>
<comment type="caution">
    <text evidence="2">The sequence shown here is derived from an EMBL/GenBank/DDBJ whole genome shotgun (WGS) entry which is preliminary data.</text>
</comment>
<evidence type="ECO:0000313" key="3">
    <source>
        <dbReference type="Proteomes" id="UP001234178"/>
    </source>
</evidence>
<reference evidence="2 3" key="1">
    <citation type="journal article" date="2023" name="Nucleic Acids Res.">
        <title>The hologenome of Daphnia magna reveals possible DNA methylation and microbiome-mediated evolution of the host genome.</title>
        <authorList>
            <person name="Chaturvedi A."/>
            <person name="Li X."/>
            <person name="Dhandapani V."/>
            <person name="Marshall H."/>
            <person name="Kissane S."/>
            <person name="Cuenca-Cambronero M."/>
            <person name="Asole G."/>
            <person name="Calvet F."/>
            <person name="Ruiz-Romero M."/>
            <person name="Marangio P."/>
            <person name="Guigo R."/>
            <person name="Rago D."/>
            <person name="Mirbahai L."/>
            <person name="Eastwood N."/>
            <person name="Colbourne J.K."/>
            <person name="Zhou J."/>
            <person name="Mallon E."/>
            <person name="Orsini L."/>
        </authorList>
    </citation>
    <scope>NUCLEOTIDE SEQUENCE [LARGE SCALE GENOMIC DNA]</scope>
    <source>
        <strain evidence="2">LRV0_1</strain>
    </source>
</reference>
<feature type="region of interest" description="Disordered" evidence="1">
    <location>
        <begin position="614"/>
        <end position="640"/>
    </location>
</feature>
<feature type="compositionally biased region" description="Basic and acidic residues" evidence="1">
    <location>
        <begin position="941"/>
        <end position="950"/>
    </location>
</feature>
<feature type="compositionally biased region" description="Low complexity" evidence="1">
    <location>
        <begin position="187"/>
        <end position="197"/>
    </location>
</feature>
<feature type="region of interest" description="Disordered" evidence="1">
    <location>
        <begin position="1008"/>
        <end position="1068"/>
    </location>
</feature>
<feature type="compositionally biased region" description="Low complexity" evidence="1">
    <location>
        <begin position="1012"/>
        <end position="1039"/>
    </location>
</feature>
<protein>
    <submittedName>
        <fullName evidence="2">Uncharacterized protein</fullName>
    </submittedName>
</protein>
<feature type="region of interest" description="Disordered" evidence="1">
    <location>
        <begin position="257"/>
        <end position="276"/>
    </location>
</feature>
<feature type="compositionally biased region" description="Basic and acidic residues" evidence="1">
    <location>
        <begin position="161"/>
        <end position="181"/>
    </location>
</feature>
<organism evidence="2 3">
    <name type="scientific">Daphnia magna</name>
    <dbReference type="NCBI Taxonomy" id="35525"/>
    <lineage>
        <taxon>Eukaryota</taxon>
        <taxon>Metazoa</taxon>
        <taxon>Ecdysozoa</taxon>
        <taxon>Arthropoda</taxon>
        <taxon>Crustacea</taxon>
        <taxon>Branchiopoda</taxon>
        <taxon>Diplostraca</taxon>
        <taxon>Cladocera</taxon>
        <taxon>Anomopoda</taxon>
        <taxon>Daphniidae</taxon>
        <taxon>Daphnia</taxon>
    </lineage>
</organism>